<accession>A0ABU3I914</accession>
<dbReference type="RefSeq" id="WP_313272070.1">
    <property type="nucleotide sequence ID" value="NZ_JASXSX010000001.1"/>
</dbReference>
<name>A0ABU3I914_9ACTO</name>
<organism evidence="3 4">
    <name type="scientific">Gleimia hominis</name>
    <dbReference type="NCBI Taxonomy" id="595468"/>
    <lineage>
        <taxon>Bacteria</taxon>
        <taxon>Bacillati</taxon>
        <taxon>Actinomycetota</taxon>
        <taxon>Actinomycetes</taxon>
        <taxon>Actinomycetales</taxon>
        <taxon>Actinomycetaceae</taxon>
        <taxon>Gleimia</taxon>
    </lineage>
</organism>
<evidence type="ECO:0000313" key="3">
    <source>
        <dbReference type="EMBL" id="MDT3766860.1"/>
    </source>
</evidence>
<dbReference type="PANTHER" id="PTHR28208">
    <property type="entry name" value="PHOSPHATIDATE PHOSPHATASE APP1"/>
    <property type="match status" value="1"/>
</dbReference>
<dbReference type="Pfam" id="PF09949">
    <property type="entry name" value="APP1_cat"/>
    <property type="match status" value="1"/>
</dbReference>
<dbReference type="Proteomes" id="UP001247542">
    <property type="component" value="Unassembled WGS sequence"/>
</dbReference>
<gene>
    <name evidence="3" type="ORF">QS713_02120</name>
</gene>
<keyword evidence="4" id="KW-1185">Reference proteome</keyword>
<protein>
    <submittedName>
        <fullName evidence="3">DUF2183 domain-containing protein</fullName>
    </submittedName>
</protein>
<dbReference type="PANTHER" id="PTHR28208:SF3">
    <property type="entry name" value="PHOSPHATIDATE PHOSPHATASE APP1"/>
    <property type="match status" value="1"/>
</dbReference>
<dbReference type="InterPro" id="IPR019236">
    <property type="entry name" value="APP1_cat"/>
</dbReference>
<feature type="domain" description="Phosphatidate phosphatase APP1 catalytic" evidence="2">
    <location>
        <begin position="206"/>
        <end position="380"/>
    </location>
</feature>
<comment type="caution">
    <text evidence="3">The sequence shown here is derived from an EMBL/GenBank/DDBJ whole genome shotgun (WGS) entry which is preliminary data.</text>
</comment>
<reference evidence="3 4" key="1">
    <citation type="submission" date="2023-06" db="EMBL/GenBank/DDBJ databases">
        <title>Draft genome sequence of Gleimia hominis type strain CCUG 57540T.</title>
        <authorList>
            <person name="Salva-Serra F."/>
            <person name="Cardew S."/>
            <person name="Jensie Markopoulos S."/>
            <person name="Ohlen M."/>
            <person name="Inganas E."/>
            <person name="Svensson-Stadler L."/>
            <person name="Moore E.R.B."/>
        </authorList>
    </citation>
    <scope>NUCLEOTIDE SEQUENCE [LARGE SCALE GENOMIC DNA]</scope>
    <source>
        <strain evidence="3 4">CCUG 57540</strain>
    </source>
</reference>
<evidence type="ECO:0000259" key="2">
    <source>
        <dbReference type="Pfam" id="PF09949"/>
    </source>
</evidence>
<evidence type="ECO:0000256" key="1">
    <source>
        <dbReference type="SAM" id="MobiDB-lite"/>
    </source>
</evidence>
<dbReference type="InterPro" id="IPR052935">
    <property type="entry name" value="Mg2+_PAP"/>
</dbReference>
<feature type="region of interest" description="Disordered" evidence="1">
    <location>
        <begin position="258"/>
        <end position="277"/>
    </location>
</feature>
<sequence>MLLEAVTTFGNHFNKALANLLKGAGWRAEMIGYGGIGSPDRVRVLARALMSPTPFEEKFEAWVQQSKLTGWQDRPEFAHLSDSDLMREAFGQGGRERGERGWRQFMDAQIPFQPVVVTVGKQRQLVYADRGGYVDVTISGHGLAPGWHMATVAAADPKSLLGGKYGSTTSSQADINKRRQGAQKLRVRTSRPASVPVRIVGTDELFGVVSDVDDTVMISWLPRPLIAAKNAFFLYVSSRQAVPGMSYLLQRVTRTIGTSPSTSEARGAQADSSRAGGRVPNHAPVAYISTGAWNVAPGLRRFLSRTGFPTGTPLLSDWGPSQTGWFRSGPKHKRRELEFLTNLLPWVRWVLVGDDGQHDPLIYSKFARDYPHRVAAILIRTLTPTQQVLSHGSVAAPERVLDGLTTPVFVGPDGYDLLQQLRANQHFVNQHFVNQQRERKHAN</sequence>
<dbReference type="EMBL" id="JASXSX010000001">
    <property type="protein sequence ID" value="MDT3766860.1"/>
    <property type="molecule type" value="Genomic_DNA"/>
</dbReference>
<evidence type="ECO:0000313" key="4">
    <source>
        <dbReference type="Proteomes" id="UP001247542"/>
    </source>
</evidence>
<proteinExistence type="predicted"/>